<evidence type="ECO:0000313" key="3">
    <source>
        <dbReference type="EMBL" id="MBB4651315.1"/>
    </source>
</evidence>
<dbReference type="EMBL" id="JACHOT010000003">
    <property type="protein sequence ID" value="MBB4651315.1"/>
    <property type="molecule type" value="Genomic_DNA"/>
</dbReference>
<evidence type="ECO:0000259" key="2">
    <source>
        <dbReference type="Pfam" id="PF13088"/>
    </source>
</evidence>
<name>A0ABR6L5N7_9HYPH</name>
<dbReference type="Gene3D" id="2.120.10.10">
    <property type="match status" value="1"/>
</dbReference>
<comment type="caution">
    <text evidence="3">The sequence shown here is derived from an EMBL/GenBank/DDBJ whole genome shotgun (WGS) entry which is preliminary data.</text>
</comment>
<dbReference type="PANTHER" id="PTHR43752">
    <property type="entry name" value="BNR/ASP-BOX REPEAT FAMILY PROTEIN"/>
    <property type="match status" value="1"/>
</dbReference>
<gene>
    <name evidence="3" type="ORF">GGQ99_003078</name>
</gene>
<keyword evidence="4" id="KW-1185">Reference proteome</keyword>
<proteinExistence type="predicted"/>
<dbReference type="PANTHER" id="PTHR43752:SF2">
    <property type="entry name" value="BNR_ASP-BOX REPEAT FAMILY PROTEIN"/>
    <property type="match status" value="1"/>
</dbReference>
<feature type="compositionally biased region" description="Polar residues" evidence="1">
    <location>
        <begin position="256"/>
        <end position="267"/>
    </location>
</feature>
<dbReference type="Pfam" id="PF13088">
    <property type="entry name" value="BNR_2"/>
    <property type="match status" value="1"/>
</dbReference>
<dbReference type="Proteomes" id="UP000539538">
    <property type="component" value="Unassembled WGS sequence"/>
</dbReference>
<reference evidence="3 4" key="1">
    <citation type="submission" date="2020-08" db="EMBL/GenBank/DDBJ databases">
        <title>Genomic Encyclopedia of Type Strains, Phase IV (KMG-IV): sequencing the most valuable type-strain genomes for metagenomic binning, comparative biology and taxonomic classification.</title>
        <authorList>
            <person name="Goeker M."/>
        </authorList>
    </citation>
    <scope>NUCLEOTIDE SEQUENCE [LARGE SCALE GENOMIC DNA]</scope>
    <source>
        <strain evidence="3 4">DSM 7050</strain>
    </source>
</reference>
<evidence type="ECO:0000256" key="1">
    <source>
        <dbReference type="SAM" id="MobiDB-lite"/>
    </source>
</evidence>
<dbReference type="InterPro" id="IPR011040">
    <property type="entry name" value="Sialidase"/>
</dbReference>
<dbReference type="CDD" id="cd15482">
    <property type="entry name" value="Sialidase_non-viral"/>
    <property type="match status" value="1"/>
</dbReference>
<feature type="region of interest" description="Disordered" evidence="1">
    <location>
        <begin position="245"/>
        <end position="267"/>
    </location>
</feature>
<dbReference type="SUPFAM" id="SSF50939">
    <property type="entry name" value="Sialidases"/>
    <property type="match status" value="1"/>
</dbReference>
<evidence type="ECO:0000313" key="4">
    <source>
        <dbReference type="Proteomes" id="UP000539538"/>
    </source>
</evidence>
<protein>
    <submittedName>
        <fullName evidence="3">Neuraminidase</fullName>
    </submittedName>
</protein>
<sequence>MTTNAAQAQSSAAVMTHADVAAQMDGKLHQVSVGRADAFLPSPTVQNHAANLSLLPDGTLACVWFGGTMEGMGDISVYLSRLAPGSDTWSAPEKMSDDAQKSEQNPLLFNAPDGKVCLLYTSQTSGHQDGAIVKRRISEDGGKSFGEVSVLCDIPGTFVRQPIIINDRGEWLLPVFRCIGRPGTRWSGDVDTAAVLISTDAGTSWTMHDVPDSIGAVHMNIVPLGGDEMVALYRNRFSEQVLRSRSHDGGRRWSAPETTELPNNNSSVQAVQTGDGRIAIVYNHANASMSDDRRLSLYDEIEGDEPVATEPAAEPEGRKAVWGVPRAPLSLAFSSDGGATFGERIDLETGDGFCLTNNSKDGLNREFSYPSILATDDGTIHVAFTYFRRAIKYVRLSPADS</sequence>
<organism evidence="3 4">
    <name type="scientific">Aminobacter niigataensis</name>
    <dbReference type="NCBI Taxonomy" id="83265"/>
    <lineage>
        <taxon>Bacteria</taxon>
        <taxon>Pseudomonadati</taxon>
        <taxon>Pseudomonadota</taxon>
        <taxon>Alphaproteobacteria</taxon>
        <taxon>Hyphomicrobiales</taxon>
        <taxon>Phyllobacteriaceae</taxon>
        <taxon>Aminobacter</taxon>
    </lineage>
</organism>
<feature type="domain" description="Sialidase" evidence="2">
    <location>
        <begin position="58"/>
        <end position="382"/>
    </location>
</feature>
<accession>A0ABR6L5N7</accession>
<dbReference type="InterPro" id="IPR036278">
    <property type="entry name" value="Sialidase_sf"/>
</dbReference>